<proteinExistence type="predicted"/>
<reference evidence="1 2" key="1">
    <citation type="journal article" date="2019" name="Commun. Biol.">
        <title>The bagworm genome reveals a unique fibroin gene that provides high tensile strength.</title>
        <authorList>
            <person name="Kono N."/>
            <person name="Nakamura H."/>
            <person name="Ohtoshi R."/>
            <person name="Tomita M."/>
            <person name="Numata K."/>
            <person name="Arakawa K."/>
        </authorList>
    </citation>
    <scope>NUCLEOTIDE SEQUENCE [LARGE SCALE GENOMIC DNA]</scope>
</reference>
<dbReference type="Proteomes" id="UP000299102">
    <property type="component" value="Unassembled WGS sequence"/>
</dbReference>
<sequence length="114" mass="12899">MKDDGDVVGFSSVLKHKEMTVSGRCSVVPQFFTAYCNCVSCYFHRYTILCRSVCHPHTERWRLWWAAVALRFKCADTKLNHRSLNQTKSLAVYFGGNTKPSVLGQCGRSKAESS</sequence>
<protein>
    <submittedName>
        <fullName evidence="1">Uncharacterized protein</fullName>
    </submittedName>
</protein>
<evidence type="ECO:0000313" key="2">
    <source>
        <dbReference type="Proteomes" id="UP000299102"/>
    </source>
</evidence>
<evidence type="ECO:0000313" key="1">
    <source>
        <dbReference type="EMBL" id="GBP84865.1"/>
    </source>
</evidence>
<gene>
    <name evidence="1" type="ORF">EVAR_65262_1</name>
</gene>
<organism evidence="1 2">
    <name type="scientific">Eumeta variegata</name>
    <name type="common">Bagworm moth</name>
    <name type="synonym">Eumeta japonica</name>
    <dbReference type="NCBI Taxonomy" id="151549"/>
    <lineage>
        <taxon>Eukaryota</taxon>
        <taxon>Metazoa</taxon>
        <taxon>Ecdysozoa</taxon>
        <taxon>Arthropoda</taxon>
        <taxon>Hexapoda</taxon>
        <taxon>Insecta</taxon>
        <taxon>Pterygota</taxon>
        <taxon>Neoptera</taxon>
        <taxon>Endopterygota</taxon>
        <taxon>Lepidoptera</taxon>
        <taxon>Glossata</taxon>
        <taxon>Ditrysia</taxon>
        <taxon>Tineoidea</taxon>
        <taxon>Psychidae</taxon>
        <taxon>Oiketicinae</taxon>
        <taxon>Eumeta</taxon>
    </lineage>
</organism>
<keyword evidence="2" id="KW-1185">Reference proteome</keyword>
<comment type="caution">
    <text evidence="1">The sequence shown here is derived from an EMBL/GenBank/DDBJ whole genome shotgun (WGS) entry which is preliminary data.</text>
</comment>
<accession>A0A4C1ZE46</accession>
<dbReference type="AlphaFoldDB" id="A0A4C1ZE46"/>
<name>A0A4C1ZE46_EUMVA</name>
<dbReference type="EMBL" id="BGZK01001703">
    <property type="protein sequence ID" value="GBP84865.1"/>
    <property type="molecule type" value="Genomic_DNA"/>
</dbReference>